<dbReference type="GO" id="GO:0009307">
    <property type="term" value="P:DNA restriction-modification system"/>
    <property type="evidence" value="ECO:0007669"/>
    <property type="project" value="InterPro"/>
</dbReference>
<feature type="domain" description="Orc1-like AAA ATPase" evidence="2">
    <location>
        <begin position="334"/>
        <end position="479"/>
    </location>
</feature>
<accession>A0A5A9GRA2</accession>
<comment type="caution">
    <text evidence="3">The sequence shown here is derived from an EMBL/GenBank/DDBJ whole genome shotgun (WGS) entry which is preliminary data.</text>
</comment>
<organism evidence="3 4">
    <name type="scientific">Azospirillum lipoferum</name>
    <dbReference type="NCBI Taxonomy" id="193"/>
    <lineage>
        <taxon>Bacteria</taxon>
        <taxon>Pseudomonadati</taxon>
        <taxon>Pseudomonadota</taxon>
        <taxon>Alphaproteobacteria</taxon>
        <taxon>Rhodospirillales</taxon>
        <taxon>Azospirillaceae</taxon>
        <taxon>Azospirillum</taxon>
    </lineage>
</organism>
<dbReference type="InterPro" id="IPR027417">
    <property type="entry name" value="P-loop_NTPase"/>
</dbReference>
<feature type="domain" description="Restriction endonuclease type IV Mrr" evidence="1">
    <location>
        <begin position="24"/>
        <end position="140"/>
    </location>
</feature>
<proteinExistence type="predicted"/>
<dbReference type="GO" id="GO:0004519">
    <property type="term" value="F:endonuclease activity"/>
    <property type="evidence" value="ECO:0007669"/>
    <property type="project" value="InterPro"/>
</dbReference>
<dbReference type="Proteomes" id="UP000324927">
    <property type="component" value="Unassembled WGS sequence"/>
</dbReference>
<dbReference type="InterPro" id="IPR041664">
    <property type="entry name" value="AAA_16"/>
</dbReference>
<dbReference type="GO" id="GO:0003677">
    <property type="term" value="F:DNA binding"/>
    <property type="evidence" value="ECO:0007669"/>
    <property type="project" value="InterPro"/>
</dbReference>
<dbReference type="Pfam" id="PF13191">
    <property type="entry name" value="AAA_16"/>
    <property type="match status" value="1"/>
</dbReference>
<keyword evidence="4" id="KW-1185">Reference proteome</keyword>
<dbReference type="RefSeq" id="WP_149231540.1">
    <property type="nucleotide sequence ID" value="NZ_JALJXJ010000005.1"/>
</dbReference>
<reference evidence="3 4" key="1">
    <citation type="submission" date="2019-08" db="EMBL/GenBank/DDBJ databases">
        <authorList>
            <person name="Grouzdev D."/>
            <person name="Tikhonova E."/>
            <person name="Kravchenko I."/>
        </authorList>
    </citation>
    <scope>NUCLEOTIDE SEQUENCE [LARGE SCALE GENOMIC DNA]</scope>
    <source>
        <strain evidence="3 4">59b</strain>
    </source>
</reference>
<evidence type="ECO:0000259" key="2">
    <source>
        <dbReference type="Pfam" id="PF13191"/>
    </source>
</evidence>
<name>A0A5A9GRA2_AZOLI</name>
<dbReference type="Pfam" id="PF04471">
    <property type="entry name" value="Mrr_cat"/>
    <property type="match status" value="1"/>
</dbReference>
<evidence type="ECO:0000313" key="4">
    <source>
        <dbReference type="Proteomes" id="UP000324927"/>
    </source>
</evidence>
<protein>
    <submittedName>
        <fullName evidence="3">AAA family ATPase</fullName>
    </submittedName>
</protein>
<dbReference type="InterPro" id="IPR007560">
    <property type="entry name" value="Restrct_endonuc_IV_Mrr"/>
</dbReference>
<dbReference type="EMBL" id="VTTN01000004">
    <property type="protein sequence ID" value="KAA0596144.1"/>
    <property type="molecule type" value="Genomic_DNA"/>
</dbReference>
<dbReference type="SUPFAM" id="SSF52540">
    <property type="entry name" value="P-loop containing nucleoside triphosphate hydrolases"/>
    <property type="match status" value="1"/>
</dbReference>
<evidence type="ECO:0000313" key="3">
    <source>
        <dbReference type="EMBL" id="KAA0596144.1"/>
    </source>
</evidence>
<gene>
    <name evidence="3" type="ORF">FZ942_13300</name>
</gene>
<dbReference type="OrthoDB" id="1184030at2"/>
<sequence length="1190" mass="134429">MVTLDLSLSEAVWQFFCRSDGKRDGDTFEELVEIILNRRIGVPWLDGTLESWERTPRSHDQSRDFILQRLDGEAWAECKNYKNSPSRHIVSATLAMATVKRIRTILLFSPEPFNRPALAFFSSFQEVNDINIHAYHGDTLLWLVADNAELIQARFPDVSGLLQRERARLPVPQRINVAVRVSKDIDDDERLGRNPEPLGAGGVPLLPQGRCVEIYQGQLVALDVYITNHDPLNDTTGKLEIIMPERSTLTLLSSAQGAAANGSRIDVKRAGFKWVRYLLRASAGRVNGQLPKITFTADTAYESATFDTLVITQRMAAVFVGGERTAMKRAAAILSGARNRTVFLVVHGKSGVGKTRQLQEMREPFISTGRLVHAIDCEEAGIRSFRHFARLIFRKITPVYVQEHPQTLCEVSVPNSRFAMGRAQCLAELLDAEDGEEPDIEEMADLFEAVLSVIRRPRAFMIDNLQSLPQSGINFLRALDERDIRSAVAPLFAVTVNEEQAGQGSASRAFLNDMLTRGVIWSDRSGETPRYVTFPLTDFTAGEIEWFINDHFAVKHGKPFSMRYPNLMRELTRDVVKRPLFIEQFLNYLSDIDAIKWDGETGLMTVVDEERLQEAIQRAYIGTSLEQLLTKRWTLISAGMKPGERANFRLFALLGSIDLDHLRDFNISSGQKADWVLRGLARVDDGRLWFYHGQLRRFFFDLFQFSESDIKENVSCFKRVVTRSDAAGLATHYPLAYFTAKASLKPLTLNDRRAVVPQVRNDGPDHGLALFLRRVFKSTLAALQAGPVLGEDIDLLRWTAERTRHDVRYDVGIARYDEGRGCLSELIGRCDDPAAHAAFVCFAIANANSYFTGHRDREALLVLDEAQQHVRQHPQTFPNSLLSHLADRRCVALKSLDRLPEAGRAGREALRLAKRSDDTERAARLVFAYIDIGNIFQNGRALIPSATFTTDGKSRVKNALYYWAKAREVFLRNPKSAAYDADTGPMVELYHIQSRLLTQDLNGLADQMDEQIRECRRRNRAFFGVKHLLLKCIASLLHPTLFSAGSPPVDLALETVQWAIGHDVRRYIWMARYMEAKVFLASGQHDNARKSFLTAAKALRGVATHQGIEEYHYHFYDDLVLASRSFGWNIFGDILDLLRSPTLQQRIRSVRDLDEPGFARLTASYTATARFHVGDDSPYPSLRNRNLPSP</sequence>
<evidence type="ECO:0000259" key="1">
    <source>
        <dbReference type="Pfam" id="PF04471"/>
    </source>
</evidence>
<dbReference type="AlphaFoldDB" id="A0A5A9GRA2"/>